<evidence type="ECO:0000256" key="3">
    <source>
        <dbReference type="ARBA" id="ARBA00022692"/>
    </source>
</evidence>
<feature type="domain" description="Potassium channel tetramerisation-type BTB" evidence="8">
    <location>
        <begin position="23"/>
        <end position="92"/>
    </location>
</feature>
<dbReference type="InterPro" id="IPR028325">
    <property type="entry name" value="VG_K_chnl"/>
</dbReference>
<evidence type="ECO:0000313" key="10">
    <source>
        <dbReference type="Proteomes" id="UP001142489"/>
    </source>
</evidence>
<dbReference type="OrthoDB" id="296522at2759"/>
<evidence type="ECO:0000256" key="4">
    <source>
        <dbReference type="ARBA" id="ARBA00022989"/>
    </source>
</evidence>
<dbReference type="Gene3D" id="3.30.710.10">
    <property type="entry name" value="Potassium Channel Kv1.1, Chain A"/>
    <property type="match status" value="1"/>
</dbReference>
<accession>A0A9Q0Y787</accession>
<dbReference type="EMBL" id="JAPFRF010000002">
    <property type="protein sequence ID" value="KAJ7342259.1"/>
    <property type="molecule type" value="Genomic_DNA"/>
</dbReference>
<sequence>MPRDAGTQELDSDGSETGEGMEIIINVGGVRQVLQGDCLSQYPGTRLAKLANCLSGGYDTIFSLCDDYDPGKQEFYFDRDPDAFRCIVNVYYFGKST</sequence>
<evidence type="ECO:0000259" key="8">
    <source>
        <dbReference type="Pfam" id="PF02214"/>
    </source>
</evidence>
<comment type="subcellular location">
    <subcellularLocation>
        <location evidence="1">Membrane</location>
        <topology evidence="1">Multi-pass membrane protein</topology>
    </subcellularLocation>
</comment>
<dbReference type="Proteomes" id="UP001142489">
    <property type="component" value="Unassembled WGS sequence"/>
</dbReference>
<dbReference type="PRINTS" id="PR01494">
    <property type="entry name" value="KV9CHANNEL"/>
</dbReference>
<keyword evidence="4" id="KW-1133">Transmembrane helix</keyword>
<dbReference type="AlphaFoldDB" id="A0A9Q0Y787"/>
<comment type="caution">
    <text evidence="9">The sequence shown here is derived from an EMBL/GenBank/DDBJ whole genome shotgun (WGS) entry which is preliminary data.</text>
</comment>
<dbReference type="GO" id="GO:0008076">
    <property type="term" value="C:voltage-gated potassium channel complex"/>
    <property type="evidence" value="ECO:0007669"/>
    <property type="project" value="InterPro"/>
</dbReference>
<dbReference type="InterPro" id="IPR003971">
    <property type="entry name" value="K_chnl_volt-dep_Kv5/Kv9"/>
</dbReference>
<keyword evidence="7" id="KW-0407">Ion channel</keyword>
<keyword evidence="5" id="KW-0406">Ion transport</keyword>
<dbReference type="InterPro" id="IPR011333">
    <property type="entry name" value="SKP1/BTB/POZ_sf"/>
</dbReference>
<dbReference type="GO" id="GO:0051260">
    <property type="term" value="P:protein homooligomerization"/>
    <property type="evidence" value="ECO:0007669"/>
    <property type="project" value="InterPro"/>
</dbReference>
<protein>
    <recommendedName>
        <fullName evidence="8">Potassium channel tetramerisation-type BTB domain-containing protein</fullName>
    </recommendedName>
</protein>
<evidence type="ECO:0000256" key="6">
    <source>
        <dbReference type="ARBA" id="ARBA00023136"/>
    </source>
</evidence>
<dbReference type="Pfam" id="PF02214">
    <property type="entry name" value="BTB_2"/>
    <property type="match status" value="1"/>
</dbReference>
<evidence type="ECO:0000313" key="9">
    <source>
        <dbReference type="EMBL" id="KAJ7342259.1"/>
    </source>
</evidence>
<evidence type="ECO:0000256" key="7">
    <source>
        <dbReference type="ARBA" id="ARBA00023303"/>
    </source>
</evidence>
<keyword evidence="10" id="KW-1185">Reference proteome</keyword>
<dbReference type="InterPro" id="IPR003131">
    <property type="entry name" value="T1-type_BTB"/>
</dbReference>
<dbReference type="GO" id="GO:0005249">
    <property type="term" value="F:voltage-gated potassium channel activity"/>
    <property type="evidence" value="ECO:0007669"/>
    <property type="project" value="InterPro"/>
</dbReference>
<evidence type="ECO:0000256" key="2">
    <source>
        <dbReference type="ARBA" id="ARBA00022448"/>
    </source>
</evidence>
<keyword evidence="6" id="KW-0472">Membrane</keyword>
<keyword evidence="3" id="KW-0812">Transmembrane</keyword>
<dbReference type="SUPFAM" id="SSF54695">
    <property type="entry name" value="POZ domain"/>
    <property type="match status" value="1"/>
</dbReference>
<evidence type="ECO:0000256" key="1">
    <source>
        <dbReference type="ARBA" id="ARBA00004141"/>
    </source>
</evidence>
<proteinExistence type="predicted"/>
<dbReference type="GO" id="GO:0001508">
    <property type="term" value="P:action potential"/>
    <property type="evidence" value="ECO:0007669"/>
    <property type="project" value="TreeGrafter"/>
</dbReference>
<keyword evidence="2" id="KW-0813">Transport</keyword>
<dbReference type="PANTHER" id="PTHR11537:SF171">
    <property type="entry name" value="POTASSIUM VOLTAGE-GATED CHANNEL SUBFAMILY F MEMBER 1"/>
    <property type="match status" value="1"/>
</dbReference>
<reference evidence="9" key="1">
    <citation type="journal article" date="2023" name="DNA Res.">
        <title>Chromosome-level genome assembly of Phrynocephalus forsythii using third-generation DNA sequencing and Hi-C analysis.</title>
        <authorList>
            <person name="Qi Y."/>
            <person name="Zhao W."/>
            <person name="Zhao Y."/>
            <person name="Niu C."/>
            <person name="Cao S."/>
            <person name="Zhang Y."/>
        </authorList>
    </citation>
    <scope>NUCLEOTIDE SEQUENCE</scope>
    <source>
        <tissue evidence="9">Muscle</tissue>
    </source>
</reference>
<evidence type="ECO:0000256" key="5">
    <source>
        <dbReference type="ARBA" id="ARBA00023065"/>
    </source>
</evidence>
<organism evidence="9 10">
    <name type="scientific">Phrynocephalus forsythii</name>
    <dbReference type="NCBI Taxonomy" id="171643"/>
    <lineage>
        <taxon>Eukaryota</taxon>
        <taxon>Metazoa</taxon>
        <taxon>Chordata</taxon>
        <taxon>Craniata</taxon>
        <taxon>Vertebrata</taxon>
        <taxon>Euteleostomi</taxon>
        <taxon>Lepidosauria</taxon>
        <taxon>Squamata</taxon>
        <taxon>Bifurcata</taxon>
        <taxon>Unidentata</taxon>
        <taxon>Episquamata</taxon>
        <taxon>Toxicofera</taxon>
        <taxon>Iguania</taxon>
        <taxon>Acrodonta</taxon>
        <taxon>Agamidae</taxon>
        <taxon>Agaminae</taxon>
        <taxon>Phrynocephalus</taxon>
    </lineage>
</organism>
<dbReference type="PANTHER" id="PTHR11537">
    <property type="entry name" value="VOLTAGE-GATED POTASSIUM CHANNEL"/>
    <property type="match status" value="1"/>
</dbReference>
<gene>
    <name evidence="9" type="ORF">JRQ81_009969</name>
</gene>
<name>A0A9Q0Y787_9SAUR</name>